<dbReference type="SUPFAM" id="SSF57997">
    <property type="entry name" value="Tropomyosin"/>
    <property type="match status" value="1"/>
</dbReference>
<dbReference type="PANTHER" id="PTHR10574">
    <property type="entry name" value="NETRIN/LAMININ-RELATED"/>
    <property type="match status" value="1"/>
</dbReference>
<evidence type="ECO:0000256" key="6">
    <source>
        <dbReference type="ARBA" id="ARBA00023157"/>
    </source>
</evidence>
<evidence type="ECO:0000256" key="10">
    <source>
        <dbReference type="SAM" id="Coils"/>
    </source>
</evidence>
<evidence type="ECO:0000256" key="9">
    <source>
        <dbReference type="PROSITE-ProRule" id="PRU00460"/>
    </source>
</evidence>
<gene>
    <name evidence="12" type="ORF">XELAEV_18011955mg</name>
</gene>
<evidence type="ECO:0000256" key="2">
    <source>
        <dbReference type="ARBA" id="ARBA00022525"/>
    </source>
</evidence>
<dbReference type="FunFam" id="2.10.25.10:FF:000101">
    <property type="entry name" value="Laminin subunit beta 1"/>
    <property type="match status" value="1"/>
</dbReference>
<evidence type="ECO:0000256" key="8">
    <source>
        <dbReference type="ARBA" id="ARBA00023292"/>
    </source>
</evidence>
<keyword evidence="3" id="KW-0272">Extracellular matrix</keyword>
<comment type="subcellular location">
    <subcellularLocation>
        <location evidence="1">Secreted</location>
        <location evidence="1">Extracellular space</location>
        <location evidence="1">Extracellular matrix</location>
    </subcellularLocation>
</comment>
<dbReference type="InterPro" id="IPR000742">
    <property type="entry name" value="EGF"/>
</dbReference>
<keyword evidence="5 10" id="KW-0175">Coiled coil</keyword>
<feature type="domain" description="Laminin EGF-like" evidence="11">
    <location>
        <begin position="248"/>
        <end position="297"/>
    </location>
</feature>
<dbReference type="EMBL" id="CM004468">
    <property type="protein sequence ID" value="OCT94287.1"/>
    <property type="molecule type" value="Genomic_DNA"/>
</dbReference>
<keyword evidence="4" id="KW-0677">Repeat</keyword>
<dbReference type="AlphaFoldDB" id="A0A974DPD7"/>
<dbReference type="Pfam" id="PF00053">
    <property type="entry name" value="EGF_laminin"/>
    <property type="match status" value="4"/>
</dbReference>
<dbReference type="PROSITE" id="PS01248">
    <property type="entry name" value="EGF_LAM_1"/>
    <property type="match status" value="1"/>
</dbReference>
<evidence type="ECO:0000256" key="7">
    <source>
        <dbReference type="ARBA" id="ARBA00023180"/>
    </source>
</evidence>
<evidence type="ECO:0000256" key="5">
    <source>
        <dbReference type="ARBA" id="ARBA00023054"/>
    </source>
</evidence>
<evidence type="ECO:0000256" key="1">
    <source>
        <dbReference type="ARBA" id="ARBA00004498"/>
    </source>
</evidence>
<dbReference type="FunFam" id="2.10.25.10:FF:000135">
    <property type="entry name" value="Laminin subunit beta 4"/>
    <property type="match status" value="1"/>
</dbReference>
<feature type="disulfide bond" evidence="9">
    <location>
        <begin position="164"/>
        <end position="173"/>
    </location>
</feature>
<dbReference type="GO" id="GO:0016477">
    <property type="term" value="P:cell migration"/>
    <property type="evidence" value="ECO:0007669"/>
    <property type="project" value="TreeGrafter"/>
</dbReference>
<dbReference type="Gene3D" id="2.10.25.10">
    <property type="entry name" value="Laminin"/>
    <property type="match status" value="3"/>
</dbReference>
<keyword evidence="2" id="KW-0964">Secreted</keyword>
<dbReference type="GO" id="GO:0009888">
    <property type="term" value="P:tissue development"/>
    <property type="evidence" value="ECO:0007669"/>
    <property type="project" value="TreeGrafter"/>
</dbReference>
<evidence type="ECO:0000256" key="4">
    <source>
        <dbReference type="ARBA" id="ARBA00022737"/>
    </source>
</evidence>
<dbReference type="GO" id="GO:0070831">
    <property type="term" value="P:basement membrane assembly"/>
    <property type="evidence" value="ECO:0007669"/>
    <property type="project" value="TreeGrafter"/>
</dbReference>
<evidence type="ECO:0000256" key="3">
    <source>
        <dbReference type="ARBA" id="ARBA00022530"/>
    </source>
</evidence>
<dbReference type="GO" id="GO:0007411">
    <property type="term" value="P:axon guidance"/>
    <property type="evidence" value="ECO:0007669"/>
    <property type="project" value="TreeGrafter"/>
</dbReference>
<keyword evidence="6 9" id="KW-1015">Disulfide bond</keyword>
<dbReference type="Gene3D" id="2.170.300.10">
    <property type="entry name" value="Tie2 ligand-binding domain superfamily"/>
    <property type="match status" value="1"/>
</dbReference>
<dbReference type="PRINTS" id="PR00011">
    <property type="entry name" value="EGFLAMININ"/>
</dbReference>
<dbReference type="SMART" id="SM00181">
    <property type="entry name" value="EGF"/>
    <property type="match status" value="4"/>
</dbReference>
<keyword evidence="8 9" id="KW-0424">Laminin EGF-like domain</keyword>
<dbReference type="GO" id="GO:0043256">
    <property type="term" value="C:laminin complex"/>
    <property type="evidence" value="ECO:0007669"/>
    <property type="project" value="TreeGrafter"/>
</dbReference>
<dbReference type="CDD" id="cd00055">
    <property type="entry name" value="EGF_Lam"/>
    <property type="match status" value="4"/>
</dbReference>
<dbReference type="GO" id="GO:0034446">
    <property type="term" value="P:substrate adhesion-dependent cell spreading"/>
    <property type="evidence" value="ECO:0007669"/>
    <property type="project" value="TreeGrafter"/>
</dbReference>
<evidence type="ECO:0000259" key="11">
    <source>
        <dbReference type="PROSITE" id="PS50027"/>
    </source>
</evidence>
<sequence>MQMKCCHCDSRQPFTEISHRITNVLSPTGHLRCWQSSNGFSPMELAFSVPLSHSQRIQLKSKYTFPLFSMKLCFSYTMRDIWLSLETNGSHQTTLEWNFDLSDPSSSALCCADLFNDLPWRPADENYPNECRRCNCNNHADKCHFDPAVYEASGRVNGGVCDNCRDGTTGRNCERCQPDYYRNPNRDMSPEMPVFVTCDCYSDGSIDDGSCDNLTGGCNENVGGERCDQCKPGYYLLSASNPQDCTRCTCIPQGSERDQPWDSETGQCKCLPNVVGQQCDQCATHHWNLASGQGCESATGQCLCREGFGVRFCTECPDRMNGNLQTGCRACNCDFQRTLEQGCDKATGRCLCQAGINGARCDSCQRGYSDPFPTCRACHQYFHFYDHEMNVLSSETKSLHNIIAGQGQDSDLGMGPPMAGVEAALQRIQRISTGTPISDNELSHAEIQLSRVRGDEQQLNTDLPDPESFSSLSNNLHSLRTQFNRINVLYQSKKQQHSSSISSDASGIFRAVNSAYQSSLESAKSIAEAEGVVSQSKDSRRVALGLEGKSTELLAELETLKEELSYPNLTPTINRICEGLRINPCTPEECPGPVCQRNNDSLCNVGNKAKDVEDGVDGAIMNLSQAKTALQEAEDKIHGSSSSLQQIQNRIQEIEDILGPAERGLTDVHDQVQQFTAQGEKLHEKTAENQRLANEAHQATQGANGKALEAQQGLETVKMKYTLLKSRLGQSSNLGEQGEKTACIKMEANCFIQETIQMMNKMKGIKTELQEGRQTLLIKFSQLEGLEEEARFIPDIISERALFYATCK</sequence>
<name>A0A974DPD7_XENLA</name>
<feature type="disulfide bond" evidence="9">
    <location>
        <begin position="270"/>
        <end position="279"/>
    </location>
</feature>
<dbReference type="GO" id="GO:0009887">
    <property type="term" value="P:animal organ morphogenesis"/>
    <property type="evidence" value="ECO:0007669"/>
    <property type="project" value="TreeGrafter"/>
</dbReference>
<protein>
    <recommendedName>
        <fullName evidence="11">Laminin EGF-like domain-containing protein</fullName>
    </recommendedName>
</protein>
<organism evidence="12 13">
    <name type="scientific">Xenopus laevis</name>
    <name type="common">African clawed frog</name>
    <dbReference type="NCBI Taxonomy" id="8355"/>
    <lineage>
        <taxon>Eukaryota</taxon>
        <taxon>Metazoa</taxon>
        <taxon>Chordata</taxon>
        <taxon>Craniata</taxon>
        <taxon>Vertebrata</taxon>
        <taxon>Euteleostomi</taxon>
        <taxon>Amphibia</taxon>
        <taxon>Batrachia</taxon>
        <taxon>Anura</taxon>
        <taxon>Pipoidea</taxon>
        <taxon>Pipidae</taxon>
        <taxon>Xenopodinae</taxon>
        <taxon>Xenopus</taxon>
        <taxon>Xenopus</taxon>
    </lineage>
</organism>
<dbReference type="InterPro" id="IPR050440">
    <property type="entry name" value="Laminin/Netrin_ECM"/>
</dbReference>
<comment type="caution">
    <text evidence="9">Lacks conserved residue(s) required for the propagation of feature annotation.</text>
</comment>
<dbReference type="InterPro" id="IPR002049">
    <property type="entry name" value="LE_dom"/>
</dbReference>
<evidence type="ECO:0000313" key="13">
    <source>
        <dbReference type="Proteomes" id="UP000694892"/>
    </source>
</evidence>
<dbReference type="PANTHER" id="PTHR10574:SF268">
    <property type="entry name" value="LAMININ SUBUNIT BETA-3"/>
    <property type="match status" value="1"/>
</dbReference>
<feature type="domain" description="Laminin EGF-like" evidence="11">
    <location>
        <begin position="134"/>
        <end position="190"/>
    </location>
</feature>
<reference evidence="13" key="1">
    <citation type="journal article" date="2016" name="Nature">
        <title>Genome evolution in the allotetraploid frog Xenopus laevis.</title>
        <authorList>
            <person name="Session A.M."/>
            <person name="Uno Y."/>
            <person name="Kwon T."/>
            <person name="Chapman J.A."/>
            <person name="Toyoda A."/>
            <person name="Takahashi S."/>
            <person name="Fukui A."/>
            <person name="Hikosaka A."/>
            <person name="Suzuki A."/>
            <person name="Kondo M."/>
            <person name="van Heeringen S.J."/>
            <person name="Quigley I."/>
            <person name="Heinz S."/>
            <person name="Ogino H."/>
            <person name="Ochi H."/>
            <person name="Hellsten U."/>
            <person name="Lyons J.B."/>
            <person name="Simakov O."/>
            <person name="Putnam N."/>
            <person name="Stites J."/>
            <person name="Kuroki Y."/>
            <person name="Tanaka T."/>
            <person name="Michiue T."/>
            <person name="Watanabe M."/>
            <person name="Bogdanovic O."/>
            <person name="Lister R."/>
            <person name="Georgiou G."/>
            <person name="Paranjpe S.S."/>
            <person name="van Kruijsbergen I."/>
            <person name="Shu S."/>
            <person name="Carlson J."/>
            <person name="Kinoshita T."/>
            <person name="Ohta Y."/>
            <person name="Mawaribuchi S."/>
            <person name="Jenkins J."/>
            <person name="Grimwood J."/>
            <person name="Schmutz J."/>
            <person name="Mitros T."/>
            <person name="Mozaffari S.V."/>
            <person name="Suzuki Y."/>
            <person name="Haramoto Y."/>
            <person name="Yamamoto T.S."/>
            <person name="Takagi C."/>
            <person name="Heald R."/>
            <person name="Miller K."/>
            <person name="Haudenschild C."/>
            <person name="Kitzman J."/>
            <person name="Nakayama T."/>
            <person name="Izutsu Y."/>
            <person name="Robert J."/>
            <person name="Fortriede J."/>
            <person name="Burns K."/>
            <person name="Lotay V."/>
            <person name="Karimi K."/>
            <person name="Yasuoka Y."/>
            <person name="Dichmann D.S."/>
            <person name="Flajnik M.F."/>
            <person name="Houston D.W."/>
            <person name="Shendure J."/>
            <person name="DuPasquier L."/>
            <person name="Vize P.D."/>
            <person name="Zorn A.M."/>
            <person name="Ito M."/>
            <person name="Marcotte E.M."/>
            <person name="Wallingford J.B."/>
            <person name="Ito Y."/>
            <person name="Asashima M."/>
            <person name="Ueno N."/>
            <person name="Matsuda Y."/>
            <person name="Veenstra G.J."/>
            <person name="Fujiyama A."/>
            <person name="Harland R.M."/>
            <person name="Taira M."/>
            <person name="Rokhsar D.S."/>
        </authorList>
    </citation>
    <scope>NUCLEOTIDE SEQUENCE [LARGE SCALE GENOMIC DNA]</scope>
    <source>
        <strain evidence="13">J</strain>
    </source>
</reference>
<dbReference type="SUPFAM" id="SSF57196">
    <property type="entry name" value="EGF/Laminin"/>
    <property type="match status" value="3"/>
</dbReference>
<accession>A0A974DPD7</accession>
<keyword evidence="7" id="KW-0325">Glycoprotein</keyword>
<feature type="coiled-coil region" evidence="10">
    <location>
        <begin position="616"/>
        <end position="650"/>
    </location>
</feature>
<dbReference type="Proteomes" id="UP000694892">
    <property type="component" value="Chromosome 2L"/>
</dbReference>
<proteinExistence type="predicted"/>
<dbReference type="SMART" id="SM00180">
    <property type="entry name" value="EGF_Lam"/>
    <property type="match status" value="4"/>
</dbReference>
<dbReference type="PROSITE" id="PS50027">
    <property type="entry name" value="EGF_LAM_2"/>
    <property type="match status" value="3"/>
</dbReference>
<feature type="domain" description="Laminin EGF-like" evidence="11">
    <location>
        <begin position="198"/>
        <end position="247"/>
    </location>
</feature>
<evidence type="ECO:0000313" key="12">
    <source>
        <dbReference type="EMBL" id="OCT94287.1"/>
    </source>
</evidence>